<comment type="similarity">
    <text evidence="2 10">Belongs to the fatty acyl-CoA reductase family.</text>
</comment>
<dbReference type="Pfam" id="PF07993">
    <property type="entry name" value="NAD_binding_4"/>
    <property type="match status" value="1"/>
</dbReference>
<dbReference type="EC" id="1.2.1.84" evidence="10"/>
<dbReference type="OrthoDB" id="429813at2759"/>
<dbReference type="GO" id="GO:0080019">
    <property type="term" value="F:alcohol-forming very long-chain fatty acyl-CoA reductase activity"/>
    <property type="evidence" value="ECO:0007669"/>
    <property type="project" value="InterPro"/>
</dbReference>
<dbReference type="CDD" id="cd05236">
    <property type="entry name" value="FAR-N_SDR_e"/>
    <property type="match status" value="1"/>
</dbReference>
<feature type="domain" description="Thioester reductase (TE)" evidence="11">
    <location>
        <begin position="18"/>
        <end position="281"/>
    </location>
</feature>
<dbReference type="GO" id="GO:0016020">
    <property type="term" value="C:membrane"/>
    <property type="evidence" value="ECO:0007669"/>
    <property type="project" value="UniProtKB-SubCell"/>
</dbReference>
<evidence type="ECO:0000313" key="13">
    <source>
        <dbReference type="Proteomes" id="UP000478052"/>
    </source>
</evidence>
<dbReference type="InterPro" id="IPR013120">
    <property type="entry name" value="FAR_NAD-bd"/>
</dbReference>
<reference evidence="12 13" key="1">
    <citation type="submission" date="2019-08" db="EMBL/GenBank/DDBJ databases">
        <title>Whole genome of Aphis craccivora.</title>
        <authorList>
            <person name="Voronova N.V."/>
            <person name="Shulinski R.S."/>
            <person name="Bandarenka Y.V."/>
            <person name="Zhorov D.G."/>
            <person name="Warner D."/>
        </authorList>
    </citation>
    <scope>NUCLEOTIDE SEQUENCE [LARGE SCALE GENOMIC DNA]</scope>
    <source>
        <strain evidence="12">180601</strain>
        <tissue evidence="12">Whole Body</tissue>
    </source>
</reference>
<organism evidence="12 13">
    <name type="scientific">Aphis craccivora</name>
    <name type="common">Cowpea aphid</name>
    <dbReference type="NCBI Taxonomy" id="307492"/>
    <lineage>
        <taxon>Eukaryota</taxon>
        <taxon>Metazoa</taxon>
        <taxon>Ecdysozoa</taxon>
        <taxon>Arthropoda</taxon>
        <taxon>Hexapoda</taxon>
        <taxon>Insecta</taxon>
        <taxon>Pterygota</taxon>
        <taxon>Neoptera</taxon>
        <taxon>Paraneoptera</taxon>
        <taxon>Hemiptera</taxon>
        <taxon>Sternorrhyncha</taxon>
        <taxon>Aphidomorpha</taxon>
        <taxon>Aphidoidea</taxon>
        <taxon>Aphididae</taxon>
        <taxon>Aphidini</taxon>
        <taxon>Aphis</taxon>
        <taxon>Aphis</taxon>
    </lineage>
</organism>
<dbReference type="EMBL" id="VUJU01003655">
    <property type="protein sequence ID" value="KAF0757179.1"/>
    <property type="molecule type" value="Genomic_DNA"/>
</dbReference>
<dbReference type="FunFam" id="3.40.50.720:FF:000143">
    <property type="entry name" value="Fatty acyl-CoA reductase"/>
    <property type="match status" value="1"/>
</dbReference>
<keyword evidence="7 10" id="KW-0443">Lipid metabolism</keyword>
<evidence type="ECO:0000256" key="3">
    <source>
        <dbReference type="ARBA" id="ARBA00022516"/>
    </source>
</evidence>
<keyword evidence="6" id="KW-1133">Transmembrane helix</keyword>
<dbReference type="GO" id="GO:0102965">
    <property type="term" value="F:alcohol-forming long-chain fatty acyl-CoA reductase activity"/>
    <property type="evidence" value="ECO:0007669"/>
    <property type="project" value="UniProtKB-EC"/>
</dbReference>
<comment type="function">
    <text evidence="10">Catalyzes the reduction of fatty acyl-CoA to fatty alcohols.</text>
</comment>
<accession>A0A6G0YK26</accession>
<dbReference type="Proteomes" id="UP000478052">
    <property type="component" value="Unassembled WGS sequence"/>
</dbReference>
<dbReference type="InterPro" id="IPR036291">
    <property type="entry name" value="NAD(P)-bd_dom_sf"/>
</dbReference>
<sequence length="325" mass="36647">METASGITETFENGTFLVTGSTGFLGKLLVEKLLRSCSVKNIAILVRNKKGLDASQRVADIYKKPLFDRLRKEKPDFMNNIKVIDGNIEEESLGLSIMDRNWIIENVNFVFHCAAQVKFNETLEMASKINIQGTCNLLKLATQMINLKGFVHVSTAYSHCSRVEIREQYYPTPITATELQNMFGVDELIESKILGNWPNTYTFTKAIVENVISTNENHLPISIFRPSIIGCTKSEPEPGWLENFNGPTGILTGLMVGFLRTLQLSKDKVTDIIPADYTANALISVMWDTVKRHQDCTQIKEQPKIYNYVSSADSPLKWAEYMEGM</sequence>
<evidence type="ECO:0000256" key="8">
    <source>
        <dbReference type="ARBA" id="ARBA00023136"/>
    </source>
</evidence>
<evidence type="ECO:0000259" key="11">
    <source>
        <dbReference type="Pfam" id="PF07993"/>
    </source>
</evidence>
<evidence type="ECO:0000313" key="12">
    <source>
        <dbReference type="EMBL" id="KAF0757179.1"/>
    </source>
</evidence>
<keyword evidence="5 10" id="KW-0521">NADP</keyword>
<gene>
    <name evidence="12" type="ORF">FWK35_00025862</name>
</gene>
<dbReference type="Gene3D" id="3.40.50.720">
    <property type="entry name" value="NAD(P)-binding Rossmann-like Domain"/>
    <property type="match status" value="1"/>
</dbReference>
<dbReference type="PANTHER" id="PTHR11011">
    <property type="entry name" value="MALE STERILITY PROTEIN 2-RELATED"/>
    <property type="match status" value="1"/>
</dbReference>
<keyword evidence="3 10" id="KW-0444">Lipid biosynthesis</keyword>
<evidence type="ECO:0000256" key="10">
    <source>
        <dbReference type="RuleBase" id="RU363097"/>
    </source>
</evidence>
<keyword evidence="10" id="KW-0560">Oxidoreductase</keyword>
<dbReference type="AlphaFoldDB" id="A0A6G0YK26"/>
<proteinExistence type="inferred from homology"/>
<dbReference type="PANTHER" id="PTHR11011:SF60">
    <property type="entry name" value="FATTY ACYL-COA REDUCTASE-RELATED"/>
    <property type="match status" value="1"/>
</dbReference>
<evidence type="ECO:0000256" key="5">
    <source>
        <dbReference type="ARBA" id="ARBA00022857"/>
    </source>
</evidence>
<evidence type="ECO:0000256" key="2">
    <source>
        <dbReference type="ARBA" id="ARBA00005928"/>
    </source>
</evidence>
<keyword evidence="13" id="KW-1185">Reference proteome</keyword>
<comment type="caution">
    <text evidence="12">The sequence shown here is derived from an EMBL/GenBank/DDBJ whole genome shotgun (WGS) entry which is preliminary data.</text>
</comment>
<comment type="catalytic activity">
    <reaction evidence="9 10">
        <text>a long-chain fatty acyl-CoA + 2 NADPH + 2 H(+) = a long-chain primary fatty alcohol + 2 NADP(+) + CoA</text>
        <dbReference type="Rhea" id="RHEA:52716"/>
        <dbReference type="ChEBI" id="CHEBI:15378"/>
        <dbReference type="ChEBI" id="CHEBI:57287"/>
        <dbReference type="ChEBI" id="CHEBI:57783"/>
        <dbReference type="ChEBI" id="CHEBI:58349"/>
        <dbReference type="ChEBI" id="CHEBI:77396"/>
        <dbReference type="ChEBI" id="CHEBI:83139"/>
        <dbReference type="EC" id="1.2.1.84"/>
    </reaction>
</comment>
<dbReference type="GO" id="GO:0035336">
    <property type="term" value="P:long-chain fatty-acyl-CoA metabolic process"/>
    <property type="evidence" value="ECO:0007669"/>
    <property type="project" value="TreeGrafter"/>
</dbReference>
<evidence type="ECO:0000256" key="4">
    <source>
        <dbReference type="ARBA" id="ARBA00022692"/>
    </source>
</evidence>
<evidence type="ECO:0000256" key="1">
    <source>
        <dbReference type="ARBA" id="ARBA00004141"/>
    </source>
</evidence>
<evidence type="ECO:0000256" key="7">
    <source>
        <dbReference type="ARBA" id="ARBA00023098"/>
    </source>
</evidence>
<protein>
    <recommendedName>
        <fullName evidence="10">Fatty acyl-CoA reductase</fullName>
        <ecNumber evidence="10">1.2.1.84</ecNumber>
    </recommendedName>
</protein>
<dbReference type="SUPFAM" id="SSF51735">
    <property type="entry name" value="NAD(P)-binding Rossmann-fold domains"/>
    <property type="match status" value="1"/>
</dbReference>
<dbReference type="GO" id="GO:0005777">
    <property type="term" value="C:peroxisome"/>
    <property type="evidence" value="ECO:0007669"/>
    <property type="project" value="TreeGrafter"/>
</dbReference>
<keyword evidence="8" id="KW-0472">Membrane</keyword>
<name>A0A6G0YK26_APHCR</name>
<evidence type="ECO:0000256" key="6">
    <source>
        <dbReference type="ARBA" id="ARBA00022989"/>
    </source>
</evidence>
<dbReference type="InterPro" id="IPR026055">
    <property type="entry name" value="FAR"/>
</dbReference>
<evidence type="ECO:0000256" key="9">
    <source>
        <dbReference type="ARBA" id="ARBA00052530"/>
    </source>
</evidence>
<comment type="subcellular location">
    <subcellularLocation>
        <location evidence="1">Membrane</location>
        <topology evidence="1">Multi-pass membrane protein</topology>
    </subcellularLocation>
</comment>
<keyword evidence="4" id="KW-0812">Transmembrane</keyword>